<reference evidence="3 4" key="1">
    <citation type="submission" date="2020-05" db="EMBL/GenBank/DDBJ databases">
        <title>Genome sequence of Isoptericola sp. JC619 isolated from Chilika lagoon, India.</title>
        <authorList>
            <person name="Kumar D."/>
            <person name="Appam K."/>
            <person name="Gandham S."/>
            <person name="Uppada J."/>
            <person name="Sasikala C."/>
            <person name="Venkata Ramana C."/>
        </authorList>
    </citation>
    <scope>NUCLEOTIDE SEQUENCE [LARGE SCALE GENOMIC DNA]</scope>
    <source>
        <strain evidence="3 4">JC619</strain>
    </source>
</reference>
<sequence length="189" mass="19522">MHAADRPTAPGVLLGAAAAVVGAALYVTAIGYLDLRASSISTGALLGWDSAVVAIVPPRAPVWEGLAIAAVTALAFWPFWWRQRTASSRWHQVPVWAALVTVLALAAWAAATTEFPYSPIAALSGGPSPVTGGVADPLAVTWTRQGALSPVTTVFVGVLAVLSVARPGARQAPDPATTEVAVEDDRPRR</sequence>
<keyword evidence="2" id="KW-0812">Transmembrane</keyword>
<feature type="transmembrane region" description="Helical" evidence="2">
    <location>
        <begin position="93"/>
        <end position="111"/>
    </location>
</feature>
<dbReference type="EMBL" id="JABFAJ010000001">
    <property type="protein sequence ID" value="NNU25964.1"/>
    <property type="molecule type" value="Genomic_DNA"/>
</dbReference>
<dbReference type="AlphaFoldDB" id="A0A849JTT0"/>
<evidence type="ECO:0000256" key="1">
    <source>
        <dbReference type="SAM" id="MobiDB-lite"/>
    </source>
</evidence>
<feature type="region of interest" description="Disordered" evidence="1">
    <location>
        <begin position="169"/>
        <end position="189"/>
    </location>
</feature>
<dbReference type="RefSeq" id="WP_171245484.1">
    <property type="nucleotide sequence ID" value="NZ_JABFAJ010000001.1"/>
</dbReference>
<evidence type="ECO:0000313" key="3">
    <source>
        <dbReference type="EMBL" id="NNU25964.1"/>
    </source>
</evidence>
<proteinExistence type="predicted"/>
<feature type="transmembrane region" description="Helical" evidence="2">
    <location>
        <begin position="12"/>
        <end position="33"/>
    </location>
</feature>
<gene>
    <name evidence="3" type="ORF">HLI28_00175</name>
</gene>
<name>A0A849JTT0_9MICO</name>
<keyword evidence="2" id="KW-1133">Transmembrane helix</keyword>
<keyword evidence="4" id="KW-1185">Reference proteome</keyword>
<comment type="caution">
    <text evidence="3">The sequence shown here is derived from an EMBL/GenBank/DDBJ whole genome shotgun (WGS) entry which is preliminary data.</text>
</comment>
<protein>
    <submittedName>
        <fullName evidence="3">Uncharacterized protein</fullName>
    </submittedName>
</protein>
<evidence type="ECO:0000256" key="2">
    <source>
        <dbReference type="SAM" id="Phobius"/>
    </source>
</evidence>
<feature type="transmembrane region" description="Helical" evidence="2">
    <location>
        <begin position="62"/>
        <end position="81"/>
    </location>
</feature>
<keyword evidence="2" id="KW-0472">Membrane</keyword>
<organism evidence="3 4">
    <name type="scientific">Isoptericola sediminis</name>
    <dbReference type="NCBI Taxonomy" id="2733572"/>
    <lineage>
        <taxon>Bacteria</taxon>
        <taxon>Bacillati</taxon>
        <taxon>Actinomycetota</taxon>
        <taxon>Actinomycetes</taxon>
        <taxon>Micrococcales</taxon>
        <taxon>Promicromonosporaceae</taxon>
        <taxon>Isoptericola</taxon>
    </lineage>
</organism>
<dbReference type="Proteomes" id="UP000557204">
    <property type="component" value="Unassembled WGS sequence"/>
</dbReference>
<accession>A0A849JTT0</accession>
<evidence type="ECO:0000313" key="4">
    <source>
        <dbReference type="Proteomes" id="UP000557204"/>
    </source>
</evidence>
<feature type="transmembrane region" description="Helical" evidence="2">
    <location>
        <begin position="147"/>
        <end position="165"/>
    </location>
</feature>